<dbReference type="HOGENOM" id="CLU_3120694_0_0_9"/>
<sequence length="50" mass="5396">MKNQFDLDLQVTKSESASKELQADSGIICTPTCLTSILNCYTSISHCGPC</sequence>
<dbReference type="KEGG" id="ppm:PPSC2_07470"/>
<dbReference type="Proteomes" id="UP000006868">
    <property type="component" value="Chromosome"/>
</dbReference>
<dbReference type="OrthoDB" id="2644227at2"/>
<proteinExistence type="predicted"/>
<evidence type="ECO:0000313" key="1">
    <source>
        <dbReference type="EMBL" id="AKA44201.1"/>
    </source>
</evidence>
<organism evidence="1 2">
    <name type="scientific">Paenibacillus polymyxa (strain SC2)</name>
    <name type="common">Bacillus polymyxa</name>
    <dbReference type="NCBI Taxonomy" id="886882"/>
    <lineage>
        <taxon>Bacteria</taxon>
        <taxon>Bacillati</taxon>
        <taxon>Bacillota</taxon>
        <taxon>Bacilli</taxon>
        <taxon>Bacillales</taxon>
        <taxon>Paenibacillaceae</taxon>
        <taxon>Paenibacillus</taxon>
    </lineage>
</organism>
<protein>
    <submittedName>
        <fullName evidence="1">Subtilin lantibiotic</fullName>
    </submittedName>
</protein>
<reference evidence="1 2" key="1">
    <citation type="journal article" date="2011" name="J. Bacteriol.">
        <title>Complete genome sequence of Paenibacillus polymyxa SC2, a strain of plant growth-promoting Rhizobacterium with broad-spectrum antimicrobial activity.</title>
        <authorList>
            <person name="Ma M."/>
            <person name="Wang C."/>
            <person name="Ding Y."/>
            <person name="Li L."/>
            <person name="Shen D."/>
            <person name="Jiang X."/>
            <person name="Guan D."/>
            <person name="Cao F."/>
            <person name="Chen H."/>
            <person name="Feng R."/>
            <person name="Wang X."/>
            <person name="Ge Y."/>
            <person name="Yao L."/>
            <person name="Bing X."/>
            <person name="Yang X."/>
            <person name="Li J."/>
            <person name="Du B."/>
        </authorList>
    </citation>
    <scope>NUCLEOTIDE SEQUENCE [LARGE SCALE GENOMIC DNA]</scope>
    <source>
        <strain evidence="1 2">SC2</strain>
    </source>
</reference>
<gene>
    <name evidence="1" type="ORF">PPSC2_07470</name>
</gene>
<dbReference type="NCBIfam" id="NF038155">
    <property type="entry name" value="lanthi_I_FDLD"/>
    <property type="match status" value="1"/>
</dbReference>
<accession>A0A0D5ZCA4</accession>
<evidence type="ECO:0000313" key="2">
    <source>
        <dbReference type="Proteomes" id="UP000006868"/>
    </source>
</evidence>
<name>A0A0D5ZCA4_PAEPS</name>
<dbReference type="AlphaFoldDB" id="A0A0D5ZCA4"/>
<dbReference type="EMBL" id="CP002213">
    <property type="protein sequence ID" value="AKA44201.1"/>
    <property type="molecule type" value="Genomic_DNA"/>
</dbReference>
<dbReference type="PATRIC" id="fig|886882.15.peg.1544"/>